<protein>
    <submittedName>
        <fullName evidence="1">Uncharacterized protein</fullName>
    </submittedName>
</protein>
<accession>A0A832T725</accession>
<dbReference type="RefSeq" id="WP_011018700.1">
    <property type="nucleotide sequence ID" value="NZ_DUJS01000004.1"/>
</dbReference>
<proteinExistence type="predicted"/>
<dbReference type="Proteomes" id="UP000619545">
    <property type="component" value="Unassembled WGS sequence"/>
</dbReference>
<sequence length="319" mass="34612">MLGAALAAILLVLPGSALADAWSPVSKVHLTERTELTLTDQNTVRAHLTVEVLGYGLEGSTRVPIKVLVPSDAELVTAKWKPERGGEVEVEPVSVRTVTWPGNRDQIEWVTYNLHSGSTPYMDALEALFPNKMIRWRELTFVLPVEGTGGYDEQLGTLEVVTTCRTHEGEQGTYFAWPIPAAANPAYEVRVHGLSVGFVAVYDPETGRWRWIVPGEWSYSAPPSSRSANVNTVIVDVAGLPFGLSVEAGGVRVDPGPTWKASRFLSLTRYLPVLVVMEISPVGPAPQRGETASERGTTESTGGIVPTPLIVPIVPVRRR</sequence>
<comment type="caution">
    <text evidence="1">The sequence shown here is derived from an EMBL/GenBank/DDBJ whole genome shotgun (WGS) entry which is preliminary data.</text>
</comment>
<reference evidence="1" key="1">
    <citation type="journal article" date="2020" name="bioRxiv">
        <title>A rank-normalized archaeal taxonomy based on genome phylogeny resolves widespread incomplete and uneven classifications.</title>
        <authorList>
            <person name="Rinke C."/>
            <person name="Chuvochina M."/>
            <person name="Mussig A.J."/>
            <person name="Chaumeil P.-A."/>
            <person name="Waite D.W."/>
            <person name="Whitman W.B."/>
            <person name="Parks D.H."/>
            <person name="Hugenholtz P."/>
        </authorList>
    </citation>
    <scope>NUCLEOTIDE SEQUENCE</scope>
    <source>
        <strain evidence="1">UBA8853</strain>
    </source>
</reference>
<evidence type="ECO:0000313" key="1">
    <source>
        <dbReference type="EMBL" id="HII70517.1"/>
    </source>
</evidence>
<evidence type="ECO:0000313" key="2">
    <source>
        <dbReference type="Proteomes" id="UP000619545"/>
    </source>
</evidence>
<dbReference type="GeneID" id="1477633"/>
<name>A0A832T725_9EURY</name>
<dbReference type="AlphaFoldDB" id="A0A832T725"/>
<organism evidence="1 2">
    <name type="scientific">Methanopyrus kandleri</name>
    <dbReference type="NCBI Taxonomy" id="2320"/>
    <lineage>
        <taxon>Archaea</taxon>
        <taxon>Methanobacteriati</taxon>
        <taxon>Methanobacteriota</taxon>
        <taxon>Methanomada group</taxon>
        <taxon>Methanopyri</taxon>
        <taxon>Methanopyrales</taxon>
        <taxon>Methanopyraceae</taxon>
        <taxon>Methanopyrus</taxon>
    </lineage>
</organism>
<gene>
    <name evidence="1" type="ORF">HA336_04710</name>
</gene>
<dbReference type="EMBL" id="DUJS01000004">
    <property type="protein sequence ID" value="HII70517.1"/>
    <property type="molecule type" value="Genomic_DNA"/>
</dbReference>